<dbReference type="PROSITE" id="PS50043">
    <property type="entry name" value="HTH_LUXR_2"/>
    <property type="match status" value="1"/>
</dbReference>
<dbReference type="Pfam" id="PF00196">
    <property type="entry name" value="GerE"/>
    <property type="match status" value="1"/>
</dbReference>
<dbReference type="Gene3D" id="1.10.10.10">
    <property type="entry name" value="Winged helix-like DNA-binding domain superfamily/Winged helix DNA-binding domain"/>
    <property type="match status" value="1"/>
</dbReference>
<dbReference type="CDD" id="cd06170">
    <property type="entry name" value="LuxR_C_like"/>
    <property type="match status" value="1"/>
</dbReference>
<feature type="region of interest" description="Disordered" evidence="4">
    <location>
        <begin position="1"/>
        <end position="23"/>
    </location>
</feature>
<reference evidence="7" key="1">
    <citation type="submission" date="2016-10" db="EMBL/GenBank/DDBJ databases">
        <authorList>
            <person name="Varghese N."/>
            <person name="Submissions S."/>
        </authorList>
    </citation>
    <scope>NUCLEOTIDE SEQUENCE [LARGE SCALE GENOMIC DNA]</scope>
    <source>
        <strain evidence="7">DSM 17875</strain>
    </source>
</reference>
<dbReference type="SUPFAM" id="SSF46894">
    <property type="entry name" value="C-terminal effector domain of the bipartite response regulators"/>
    <property type="match status" value="1"/>
</dbReference>
<evidence type="ECO:0000256" key="4">
    <source>
        <dbReference type="SAM" id="MobiDB-lite"/>
    </source>
</evidence>
<evidence type="ECO:0000313" key="6">
    <source>
        <dbReference type="EMBL" id="SDT87513.1"/>
    </source>
</evidence>
<dbReference type="Gene3D" id="3.40.50.300">
    <property type="entry name" value="P-loop containing nucleotide triphosphate hydrolases"/>
    <property type="match status" value="1"/>
</dbReference>
<organism evidence="6 7">
    <name type="scientific">Pseudomonas pohangensis</name>
    <dbReference type="NCBI Taxonomy" id="364197"/>
    <lineage>
        <taxon>Bacteria</taxon>
        <taxon>Pseudomonadati</taxon>
        <taxon>Pseudomonadota</taxon>
        <taxon>Gammaproteobacteria</taxon>
        <taxon>Pseudomonadales</taxon>
        <taxon>Pseudomonadaceae</taxon>
        <taxon>Pseudomonas</taxon>
    </lineage>
</organism>
<dbReference type="SUPFAM" id="SSF52540">
    <property type="entry name" value="P-loop containing nucleoside triphosphate hydrolases"/>
    <property type="match status" value="1"/>
</dbReference>
<keyword evidence="2" id="KW-0238">DNA-binding</keyword>
<dbReference type="AlphaFoldDB" id="A0A1H2DXC2"/>
<keyword evidence="1" id="KW-0805">Transcription regulation</keyword>
<dbReference type="PRINTS" id="PR00038">
    <property type="entry name" value="HTHLUXR"/>
</dbReference>
<protein>
    <submittedName>
        <fullName evidence="6">LuxR family transcriptional regulator, maltose regulon positive regulatory protein</fullName>
    </submittedName>
</protein>
<keyword evidence="7" id="KW-1185">Reference proteome</keyword>
<feature type="domain" description="HTH luxR-type" evidence="5">
    <location>
        <begin position="845"/>
        <end position="910"/>
    </location>
</feature>
<dbReference type="InterPro" id="IPR027417">
    <property type="entry name" value="P-loop_NTPase"/>
</dbReference>
<evidence type="ECO:0000259" key="5">
    <source>
        <dbReference type="PROSITE" id="PS50043"/>
    </source>
</evidence>
<sequence length="913" mass="100392">MSTARSKNSSSTEPGVLDSVPPGLVLKLTPPRLRKSLLPRERLRQLREKSADVEVILVEAPAGYGKTSLLAQWRLDWLHSGTLVTWFDLDSDDSVTSLGSGIIEGLRRASARPEFGHDALEAIRRGSGFTQAATSLLAEIAEYAHPTVIILDNGERPSSPELVDLCNYLLHNLPPNLQIVVGSRTRLPLATGDLLAHGNLLQVNIKNLQFDLEETHALLTQKLGDKASVELAARLHDITEGWPLGLQLAVTALEQSADPEQALQQFSHSGDQATQQLVTGFLAHLPTELADFALRCSLLDAIHPALCAAITGQSNTAELFEQLRSETPLLTSIENSDWLHLHPLIREYLRSKASNSLSSSEQKEIHRRAWQWLAEQGDAEQAARHALAAGYAQEAFALIAVNLYDLCMKEGHYGTVADWLKRMPESEIFHNTALRLTAGWQAALTGNWRKAEYYVGTLVEPPCADSTLYGEALAILAVANSRAERLDVAEQYCRAYPENAPDSLASRSLTHIRAFSALFRGASEEARHLLSNIPSDNRYFAQEVFHARSLGHIYLWEGRPTLADDAVRRRHALCEVVAGRRNELTMALASILAAACWERDARDEARALLAFRFNLGDRAGSLMWSERSYMVQASIAAYDGDEPRAFALLEALTSIGTTQSILSIRLMSMVERIRLHAARHRSGQCSTLLQDMDALFARESHQTPVGLHPLLHLYRNLAHSFTAFASGQPANAEQWLDKAWPLAQQLNRGREMVQIQAMQAVVRDAAGESPDELLNAALGRAESCGQVRVFADTLPEVPDLISRWAITPSAREQVSPDFILQVLEAAGVGIDEAKEPSATPSPAITAAASAFLTPKESEVLNLLASGLPNKRIASTMNLSSETIKWHMKKLFIKLNAGNRQHAVDRARLLGLIP</sequence>
<dbReference type="SMART" id="SM00421">
    <property type="entry name" value="HTH_LUXR"/>
    <property type="match status" value="1"/>
</dbReference>
<dbReference type="InterPro" id="IPR016032">
    <property type="entry name" value="Sig_transdc_resp-reg_C-effctor"/>
</dbReference>
<gene>
    <name evidence="6" type="ORF">SAMN05216296_0132</name>
</gene>
<feature type="compositionally biased region" description="Polar residues" evidence="4">
    <location>
        <begin position="1"/>
        <end position="13"/>
    </location>
</feature>
<dbReference type="InterPro" id="IPR000792">
    <property type="entry name" value="Tscrpt_reg_LuxR_C"/>
</dbReference>
<dbReference type="PANTHER" id="PTHR44688">
    <property type="entry name" value="DNA-BINDING TRANSCRIPTIONAL ACTIVATOR DEVR_DOSR"/>
    <property type="match status" value="1"/>
</dbReference>
<accession>A0A1H2DXC2</accession>
<dbReference type="GO" id="GO:0003677">
    <property type="term" value="F:DNA binding"/>
    <property type="evidence" value="ECO:0007669"/>
    <property type="project" value="UniProtKB-KW"/>
</dbReference>
<dbReference type="OrthoDB" id="1123107at2"/>
<dbReference type="GO" id="GO:0006355">
    <property type="term" value="P:regulation of DNA-templated transcription"/>
    <property type="evidence" value="ECO:0007669"/>
    <property type="project" value="InterPro"/>
</dbReference>
<evidence type="ECO:0000256" key="1">
    <source>
        <dbReference type="ARBA" id="ARBA00023015"/>
    </source>
</evidence>
<dbReference type="Pfam" id="PF25873">
    <property type="entry name" value="WHD_MalT"/>
    <property type="match status" value="1"/>
</dbReference>
<name>A0A1H2DXC2_9PSED</name>
<dbReference type="RefSeq" id="WP_090192609.1">
    <property type="nucleotide sequence ID" value="NZ_LT629785.1"/>
</dbReference>
<dbReference type="InterPro" id="IPR059106">
    <property type="entry name" value="WHD_MalT"/>
</dbReference>
<evidence type="ECO:0000313" key="7">
    <source>
        <dbReference type="Proteomes" id="UP000243232"/>
    </source>
</evidence>
<dbReference type="STRING" id="364197.SAMN05216296_0132"/>
<proteinExistence type="predicted"/>
<keyword evidence="3" id="KW-0804">Transcription</keyword>
<dbReference type="Proteomes" id="UP000243232">
    <property type="component" value="Chromosome I"/>
</dbReference>
<evidence type="ECO:0000256" key="3">
    <source>
        <dbReference type="ARBA" id="ARBA00023163"/>
    </source>
</evidence>
<evidence type="ECO:0000256" key="2">
    <source>
        <dbReference type="ARBA" id="ARBA00023125"/>
    </source>
</evidence>
<dbReference type="PANTHER" id="PTHR44688:SF16">
    <property type="entry name" value="DNA-BINDING TRANSCRIPTIONAL ACTIVATOR DEVR_DOSR"/>
    <property type="match status" value="1"/>
</dbReference>
<dbReference type="EMBL" id="LT629785">
    <property type="protein sequence ID" value="SDT87513.1"/>
    <property type="molecule type" value="Genomic_DNA"/>
</dbReference>
<dbReference type="InterPro" id="IPR036388">
    <property type="entry name" value="WH-like_DNA-bd_sf"/>
</dbReference>